<keyword evidence="4 6" id="KW-1133">Transmembrane helix</keyword>
<evidence type="ECO:0000313" key="8">
    <source>
        <dbReference type="EMBL" id="ABK24011.1"/>
    </source>
</evidence>
<dbReference type="GO" id="GO:0005774">
    <property type="term" value="C:vacuolar membrane"/>
    <property type="evidence" value="ECO:0007669"/>
    <property type="project" value="UniProtKB-SubCell"/>
</dbReference>
<comment type="subcellular location">
    <subcellularLocation>
        <location evidence="1">Vacuole membrane</location>
        <topology evidence="1">Multi-pass membrane protein</topology>
    </subcellularLocation>
</comment>
<protein>
    <recommendedName>
        <fullName evidence="7">THH1/TOM1/TOM3 domain-containing protein</fullName>
    </recommendedName>
</protein>
<evidence type="ECO:0000256" key="2">
    <source>
        <dbReference type="ARBA" id="ARBA00006779"/>
    </source>
</evidence>
<sequence length="140" mass="15959">MVSAFSFISRRLPLMLKGNYGAFASVNCWGKMKLRPKLGVMISSHCLLPVMSVINVVLAVIDGLIAMVAFIQLLRIQLRNPHVGWTRQKVFYFMIGTSNIGYFIYFTLTSIAYCKEWICWSHACGFIVICKFFILCSIMQ</sequence>
<dbReference type="InterPro" id="IPR040226">
    <property type="entry name" value="THH1/TOM1/TOM3"/>
</dbReference>
<feature type="transmembrane region" description="Helical" evidence="6">
    <location>
        <begin position="47"/>
        <end position="70"/>
    </location>
</feature>
<evidence type="ECO:0000256" key="5">
    <source>
        <dbReference type="ARBA" id="ARBA00023136"/>
    </source>
</evidence>
<feature type="domain" description="THH1/TOM1/TOM3" evidence="7">
    <location>
        <begin position="53"/>
        <end position="98"/>
    </location>
</feature>
<organism evidence="8">
    <name type="scientific">Picea sitchensis</name>
    <name type="common">Sitka spruce</name>
    <name type="synonym">Pinus sitchensis</name>
    <dbReference type="NCBI Taxonomy" id="3332"/>
    <lineage>
        <taxon>Eukaryota</taxon>
        <taxon>Viridiplantae</taxon>
        <taxon>Streptophyta</taxon>
        <taxon>Embryophyta</taxon>
        <taxon>Tracheophyta</taxon>
        <taxon>Spermatophyta</taxon>
        <taxon>Pinopsida</taxon>
        <taxon>Pinidae</taxon>
        <taxon>Conifers I</taxon>
        <taxon>Pinales</taxon>
        <taxon>Pinaceae</taxon>
        <taxon>Picea</taxon>
    </lineage>
</organism>
<dbReference type="Pfam" id="PF06454">
    <property type="entry name" value="THH1_TOM1-3_dom"/>
    <property type="match status" value="1"/>
</dbReference>
<dbReference type="EMBL" id="EF084700">
    <property type="protein sequence ID" value="ABK24011.1"/>
    <property type="molecule type" value="mRNA"/>
</dbReference>
<dbReference type="AlphaFoldDB" id="A9NTQ0"/>
<evidence type="ECO:0000256" key="6">
    <source>
        <dbReference type="SAM" id="Phobius"/>
    </source>
</evidence>
<keyword evidence="3 6" id="KW-0812">Transmembrane</keyword>
<reference evidence="8" key="1">
    <citation type="journal article" date="2008" name="BMC Genomics">
        <title>A conifer genomics resource of 200,000 spruce (Picea spp.) ESTs and 6,464 high-quality, sequence-finished full-length cDNAs for Sitka spruce (Picea sitchensis).</title>
        <authorList>
            <person name="Ralph S.G."/>
            <person name="Chun H.J."/>
            <person name="Kolosova N."/>
            <person name="Cooper D."/>
            <person name="Oddy C."/>
            <person name="Ritland C.E."/>
            <person name="Kirkpatrick R."/>
            <person name="Moore R."/>
            <person name="Barber S."/>
            <person name="Holt R.A."/>
            <person name="Jones S.J."/>
            <person name="Marra M.A."/>
            <person name="Douglas C.J."/>
            <person name="Ritland K."/>
            <person name="Bohlmann J."/>
        </authorList>
    </citation>
    <scope>NUCLEOTIDE SEQUENCE</scope>
    <source>
        <tissue evidence="8">Green portion of the leader tissue</tissue>
    </source>
</reference>
<name>A9NTQ0_PICSI</name>
<evidence type="ECO:0000259" key="7">
    <source>
        <dbReference type="Pfam" id="PF06454"/>
    </source>
</evidence>
<comment type="similarity">
    <text evidence="2">Belongs to the plant tobamovirus multiplication TOM1 protein family.</text>
</comment>
<evidence type="ECO:0000256" key="1">
    <source>
        <dbReference type="ARBA" id="ARBA00004128"/>
    </source>
</evidence>
<accession>A9NTQ0</accession>
<keyword evidence="5 6" id="KW-0472">Membrane</keyword>
<dbReference type="PANTHER" id="PTHR31142:SF4">
    <property type="entry name" value="OS01G0751300 PROTEIN"/>
    <property type="match status" value="1"/>
</dbReference>
<evidence type="ECO:0000256" key="3">
    <source>
        <dbReference type="ARBA" id="ARBA00022692"/>
    </source>
</evidence>
<dbReference type="InterPro" id="IPR009457">
    <property type="entry name" value="THH1/TOM1/TOM3_dom"/>
</dbReference>
<proteinExistence type="evidence at transcript level"/>
<feature type="transmembrane region" description="Helical" evidence="6">
    <location>
        <begin position="90"/>
        <end position="108"/>
    </location>
</feature>
<evidence type="ECO:0000256" key="4">
    <source>
        <dbReference type="ARBA" id="ARBA00022989"/>
    </source>
</evidence>
<dbReference type="PANTHER" id="PTHR31142">
    <property type="entry name" value="TOBAMOVIRUS MULTIPLICATION PROTEIN 1-LIKE ISOFORM X1"/>
    <property type="match status" value="1"/>
</dbReference>
<feature type="transmembrane region" description="Helical" evidence="6">
    <location>
        <begin position="120"/>
        <end position="139"/>
    </location>
</feature>